<dbReference type="OrthoDB" id="9789980at2"/>
<evidence type="ECO:0000313" key="2">
    <source>
        <dbReference type="Proteomes" id="UP000092651"/>
    </source>
</evidence>
<dbReference type="EMBL" id="MAYH01000034">
    <property type="protein sequence ID" value="OCA71005.1"/>
    <property type="molecule type" value="Genomic_DNA"/>
</dbReference>
<proteinExistence type="predicted"/>
<dbReference type="InterPro" id="IPR025335">
    <property type="entry name" value="DUF4241"/>
</dbReference>
<keyword evidence="2" id="KW-1185">Reference proteome</keyword>
<dbReference type="Pfam" id="PF14025">
    <property type="entry name" value="DUF4241"/>
    <property type="match status" value="1"/>
</dbReference>
<accession>A0A1B8ZHB3</accession>
<reference evidence="1 2" key="1">
    <citation type="submission" date="2016-07" db="EMBL/GenBank/DDBJ databases">
        <authorList>
            <person name="Jeong J.-J."/>
            <person name="Kim D.W."/>
            <person name="Sang M.K."/>
            <person name="Choi I.-G."/>
            <person name="Kim K.D."/>
        </authorList>
    </citation>
    <scope>NUCLEOTIDE SEQUENCE [LARGE SCALE GENOMIC DNA]</scope>
    <source>
        <strain evidence="1 2">UTM-3</strain>
    </source>
</reference>
<dbReference type="Proteomes" id="UP000092651">
    <property type="component" value="Unassembled WGS sequence"/>
</dbReference>
<evidence type="ECO:0008006" key="3">
    <source>
        <dbReference type="Google" id="ProtNLM"/>
    </source>
</evidence>
<name>A0A1B8ZHB3_9FLAO</name>
<dbReference type="AlphaFoldDB" id="A0A1B8ZHB3"/>
<evidence type="ECO:0000313" key="1">
    <source>
        <dbReference type="EMBL" id="OCA71005.1"/>
    </source>
</evidence>
<organism evidence="1 2">
    <name type="scientific">Chryseobacterium artocarpi</name>
    <dbReference type="NCBI Taxonomy" id="1414727"/>
    <lineage>
        <taxon>Bacteria</taxon>
        <taxon>Pseudomonadati</taxon>
        <taxon>Bacteroidota</taxon>
        <taxon>Flavobacteriia</taxon>
        <taxon>Flavobacteriales</taxon>
        <taxon>Weeksellaceae</taxon>
        <taxon>Chryseobacterium group</taxon>
        <taxon>Chryseobacterium</taxon>
    </lineage>
</organism>
<gene>
    <name evidence="1" type="ORF">BBI01_11145</name>
</gene>
<protein>
    <recommendedName>
        <fullName evidence="3">DUF4241 domain-containing protein</fullName>
    </recommendedName>
</protein>
<sequence length="211" mass="24019">MTHIENIKKLFSRDFVESPLLESFEVGKIYLSSGKLVACDPLITNDMLPFSTEFPKGEFSVTLHKERESNCVAYAEIVFNAKEIVDWKLATTAGQNIKELAEEEVFGYPVESGMGCFMDVDTQNSLNELEQKLYHNKGGDFMGIYEEFFHEYFFDENGAIDQYAFLKPSESHPGTIFAFETGYGEGFYASYIAYDKDKSPVKIITEFIEIS</sequence>
<comment type="caution">
    <text evidence="1">The sequence shown here is derived from an EMBL/GenBank/DDBJ whole genome shotgun (WGS) entry which is preliminary data.</text>
</comment>
<dbReference type="RefSeq" id="WP_065395401.1">
    <property type="nucleotide sequence ID" value="NZ_MAYH01000034.1"/>
</dbReference>